<name>A0A923G106_9PSED</name>
<accession>A0A923G106</accession>
<dbReference type="EMBL" id="JABWRE010000013">
    <property type="protein sequence ID" value="MBC3442496.1"/>
    <property type="molecule type" value="Genomic_DNA"/>
</dbReference>
<reference evidence="1" key="1">
    <citation type="journal article" date="2020" name="Microorganisms">
        <title>Reliable Identification of Environmental Pseudomonas Isolates Using the rpoD Gene.</title>
        <authorList>
            <consortium name="The Broad Institute Genome Sequencing Platform"/>
            <person name="Girard L."/>
            <person name="Lood C."/>
            <person name="Rokni-Zadeh H."/>
            <person name="van Noort V."/>
            <person name="Lavigne R."/>
            <person name="De Mot R."/>
        </authorList>
    </citation>
    <scope>NUCLEOTIDE SEQUENCE</scope>
    <source>
        <strain evidence="1">SWRI10</strain>
    </source>
</reference>
<evidence type="ECO:0000313" key="2">
    <source>
        <dbReference type="EMBL" id="MBV4535236.1"/>
    </source>
</evidence>
<dbReference type="Proteomes" id="UP000599879">
    <property type="component" value="Unassembled WGS sequence"/>
</dbReference>
<reference evidence="1" key="2">
    <citation type="submission" date="2020-07" db="EMBL/GenBank/DDBJ databases">
        <authorList>
            <person name="Lood C."/>
            <person name="Girard L."/>
        </authorList>
    </citation>
    <scope>NUCLEOTIDE SEQUENCE</scope>
    <source>
        <strain evidence="1">SWRI10</strain>
    </source>
</reference>
<evidence type="ECO:0000313" key="1">
    <source>
        <dbReference type="EMBL" id="MBC3442496.1"/>
    </source>
</evidence>
<dbReference type="EMBL" id="JABWRE020000001">
    <property type="protein sequence ID" value="MBV4535236.1"/>
    <property type="molecule type" value="Genomic_DNA"/>
</dbReference>
<protein>
    <submittedName>
        <fullName evidence="1">Uncharacterized protein</fullName>
    </submittedName>
</protein>
<reference evidence="2" key="3">
    <citation type="submission" date="2021-06" db="EMBL/GenBank/DDBJ databases">
        <title>Updating the genus Pseudomonas: Description of 43 new species and partition of the Pseudomonas putida group.</title>
        <authorList>
            <person name="Girard L."/>
            <person name="Lood C."/>
            <person name="Vandamme P."/>
            <person name="Rokni-Zadeh H."/>
            <person name="Van Noort V."/>
            <person name="Hofte M."/>
            <person name="Lavigne R."/>
            <person name="De Mot R."/>
        </authorList>
    </citation>
    <scope>NUCLEOTIDE SEQUENCE</scope>
    <source>
        <strain evidence="2">SWRI10</strain>
    </source>
</reference>
<gene>
    <name evidence="2" type="ORF">HU737_004505</name>
    <name evidence="1" type="ORF">HU737_17535</name>
</gene>
<dbReference type="AlphaFoldDB" id="A0A923G106"/>
<proteinExistence type="predicted"/>
<dbReference type="RefSeq" id="WP_186556039.1">
    <property type="nucleotide sequence ID" value="NZ_JABWRE020000001.1"/>
</dbReference>
<comment type="caution">
    <text evidence="1">The sequence shown here is derived from an EMBL/GenBank/DDBJ whole genome shotgun (WGS) entry which is preliminary data.</text>
</comment>
<sequence>MTTAEKPFETTKDIFVDNETFTIRKNPKNSKAILSAALIAYDSDTLQNTQAKAIEELYNQILKNVPNYTPWLLVSNGAMVQTNRIVEYYGLWRAFEKNGIVLPKGQRTQEYALRDAKEVQYFGAILLDNPEFLQIAKLTAPDSSAHLILTSNARSILGLLQKGWHYDSKKHPTDLLHHLSLTSNCLIHPIGEFDDIEGGAVAIASPQIISKCFRDTAHRSD</sequence>
<organism evidence="1">
    <name type="scientific">Pseudomonas urmiensis</name>
    <dbReference type="NCBI Taxonomy" id="2745493"/>
    <lineage>
        <taxon>Bacteria</taxon>
        <taxon>Pseudomonadati</taxon>
        <taxon>Pseudomonadota</taxon>
        <taxon>Gammaproteobacteria</taxon>
        <taxon>Pseudomonadales</taxon>
        <taxon>Pseudomonadaceae</taxon>
        <taxon>Pseudomonas</taxon>
    </lineage>
</organism>